<name>A0ABU0W3Y7_9GAMM</name>
<dbReference type="EMBL" id="JAVDDT010000001">
    <property type="protein sequence ID" value="MDQ2068618.1"/>
    <property type="molecule type" value="Genomic_DNA"/>
</dbReference>
<evidence type="ECO:0000313" key="3">
    <source>
        <dbReference type="Proteomes" id="UP001239019"/>
    </source>
</evidence>
<dbReference type="SUPFAM" id="SSF51338">
    <property type="entry name" value="Composite domain of metallo-dependent hydrolases"/>
    <property type="match status" value="1"/>
</dbReference>
<protein>
    <submittedName>
        <fullName evidence="2">Amidohydrolase family protein</fullName>
    </submittedName>
</protein>
<dbReference type="Gene3D" id="3.20.20.140">
    <property type="entry name" value="Metal-dependent hydrolases"/>
    <property type="match status" value="2"/>
</dbReference>
<sequence>MQGFNPQFRFPSLSRPGMSSVLLLVALLILGCEVPEGEHEQAVDSVDDAVALFAFRNVSVIDMQHGDAISGRTVVVRDGRIEQAGPAETVEIPAGAEVVDGAGRYLMPGMAEMHGHLPRGGPSDQAVADLLFLYLANGVTLVRGMQGHDSQLAVREAIEAGELLGPRLVLGSPAMGWGNTPQAEDVPELVREFREAGYDLIKIGEGPDRETYQALLEAGEAEGLPLAGHVPDEVGLLAVLEAGQVTIDHLDNYVEALMPEDKRADIAALWGVASVADDADRDRIAELVDATLASDTAQVPTLVLWEVFFGGKPVDEIKAATPEIRYMPAETVEAWEERLASLRETIGHPDGARRVVELRCEIFQALHEGGATFLMGTDSPQLFSVPGFANHREMALWVELGMSPAEVIRAGTWEVARHFDELDEAGSVAEGRRADLILLEANPLEDISAMKDAQAGVMVNGRWLPQSEIRERLEAMAER</sequence>
<evidence type="ECO:0000259" key="1">
    <source>
        <dbReference type="Pfam" id="PF01979"/>
    </source>
</evidence>
<keyword evidence="3" id="KW-1185">Reference proteome</keyword>
<comment type="caution">
    <text evidence="2">The sequence shown here is derived from an EMBL/GenBank/DDBJ whole genome shotgun (WGS) entry which is preliminary data.</text>
</comment>
<dbReference type="Gene3D" id="2.30.40.10">
    <property type="entry name" value="Urease, subunit C, domain 1"/>
    <property type="match status" value="2"/>
</dbReference>
<proteinExistence type="predicted"/>
<dbReference type="InterPro" id="IPR011059">
    <property type="entry name" value="Metal-dep_hydrolase_composite"/>
</dbReference>
<reference evidence="2 3" key="1">
    <citation type="submission" date="2023-08" db="EMBL/GenBank/DDBJ databases">
        <title>Whole-genome sequencing of halo(alkali)philic microorganisms from hypersaline lakes.</title>
        <authorList>
            <person name="Sorokin D.Y."/>
            <person name="Abbas B."/>
            <person name="Merkel A.Y."/>
        </authorList>
    </citation>
    <scope>NUCLEOTIDE SEQUENCE [LARGE SCALE GENOMIC DNA]</scope>
    <source>
        <strain evidence="2 3">AB-CW4</strain>
    </source>
</reference>
<dbReference type="Pfam" id="PF01979">
    <property type="entry name" value="Amidohydro_1"/>
    <property type="match status" value="1"/>
</dbReference>
<dbReference type="Proteomes" id="UP001239019">
    <property type="component" value="Unassembled WGS sequence"/>
</dbReference>
<dbReference type="InterPro" id="IPR032466">
    <property type="entry name" value="Metal_Hydrolase"/>
</dbReference>
<feature type="domain" description="Amidohydrolase-related" evidence="1">
    <location>
        <begin position="105"/>
        <end position="463"/>
    </location>
</feature>
<dbReference type="PANTHER" id="PTHR43135">
    <property type="entry name" value="ALPHA-D-RIBOSE 1-METHYLPHOSPHONATE 5-TRIPHOSPHATE DIPHOSPHATASE"/>
    <property type="match status" value="1"/>
</dbReference>
<dbReference type="InterPro" id="IPR051781">
    <property type="entry name" value="Metallo-dep_Hydrolase"/>
</dbReference>
<gene>
    <name evidence="2" type="ORF">RBH19_01865</name>
</gene>
<dbReference type="InterPro" id="IPR006680">
    <property type="entry name" value="Amidohydro-rel"/>
</dbReference>
<evidence type="ECO:0000313" key="2">
    <source>
        <dbReference type="EMBL" id="MDQ2068618.1"/>
    </source>
</evidence>
<dbReference type="PANTHER" id="PTHR43135:SF3">
    <property type="entry name" value="ALPHA-D-RIBOSE 1-METHYLPHOSPHONATE 5-TRIPHOSPHATE DIPHOSPHATASE"/>
    <property type="match status" value="1"/>
</dbReference>
<accession>A0ABU0W3Y7</accession>
<organism evidence="2 3">
    <name type="scientific">Natronospira bacteriovora</name>
    <dbReference type="NCBI Taxonomy" id="3069753"/>
    <lineage>
        <taxon>Bacteria</taxon>
        <taxon>Pseudomonadati</taxon>
        <taxon>Pseudomonadota</taxon>
        <taxon>Gammaproteobacteria</taxon>
        <taxon>Natronospirales</taxon>
        <taxon>Natronospiraceae</taxon>
        <taxon>Natronospira</taxon>
    </lineage>
</organism>
<dbReference type="SUPFAM" id="SSF51556">
    <property type="entry name" value="Metallo-dependent hydrolases"/>
    <property type="match status" value="1"/>
</dbReference>
<dbReference type="RefSeq" id="WP_306727100.1">
    <property type="nucleotide sequence ID" value="NZ_JAVDDT010000001.1"/>
</dbReference>